<dbReference type="FunFam" id="2.130.10.10:FF:000557">
    <property type="entry name" value="WD repeat protein"/>
    <property type="match status" value="1"/>
</dbReference>
<reference evidence="6 7" key="1">
    <citation type="journal article" date="2014" name="Nat. Commun.">
        <title>Klebsormidium flaccidum genome reveals primary factors for plant terrestrial adaptation.</title>
        <authorList>
            <person name="Hori K."/>
            <person name="Maruyama F."/>
            <person name="Fujisawa T."/>
            <person name="Togashi T."/>
            <person name="Yamamoto N."/>
            <person name="Seo M."/>
            <person name="Sato S."/>
            <person name="Yamada T."/>
            <person name="Mori H."/>
            <person name="Tajima N."/>
            <person name="Moriyama T."/>
            <person name="Ikeuchi M."/>
            <person name="Watanabe M."/>
            <person name="Wada H."/>
            <person name="Kobayashi K."/>
            <person name="Saito M."/>
            <person name="Masuda T."/>
            <person name="Sasaki-Sekimoto Y."/>
            <person name="Mashiguchi K."/>
            <person name="Awai K."/>
            <person name="Shimojima M."/>
            <person name="Masuda S."/>
            <person name="Iwai M."/>
            <person name="Nobusawa T."/>
            <person name="Narise T."/>
            <person name="Kondo S."/>
            <person name="Saito H."/>
            <person name="Sato R."/>
            <person name="Murakawa M."/>
            <person name="Ihara Y."/>
            <person name="Oshima-Yamada Y."/>
            <person name="Ohtaka K."/>
            <person name="Satoh M."/>
            <person name="Sonobe K."/>
            <person name="Ishii M."/>
            <person name="Ohtani R."/>
            <person name="Kanamori-Sato M."/>
            <person name="Honoki R."/>
            <person name="Miyazaki D."/>
            <person name="Mochizuki H."/>
            <person name="Umetsu J."/>
            <person name="Higashi K."/>
            <person name="Shibata D."/>
            <person name="Kamiya Y."/>
            <person name="Sato N."/>
            <person name="Nakamura Y."/>
            <person name="Tabata S."/>
            <person name="Ida S."/>
            <person name="Kurokawa K."/>
            <person name="Ohta H."/>
        </authorList>
    </citation>
    <scope>NUCLEOTIDE SEQUENCE [LARGE SCALE GENOMIC DNA]</scope>
    <source>
        <strain evidence="6 7">NIES-2285</strain>
    </source>
</reference>
<dbReference type="AlphaFoldDB" id="A0A1Y1I527"/>
<evidence type="ECO:0000313" key="7">
    <source>
        <dbReference type="Proteomes" id="UP000054558"/>
    </source>
</evidence>
<evidence type="ECO:0000256" key="3">
    <source>
        <dbReference type="ARBA" id="ARBA00061298"/>
    </source>
</evidence>
<proteinExistence type="inferred from homology"/>
<feature type="repeat" description="WD" evidence="4">
    <location>
        <begin position="372"/>
        <end position="404"/>
    </location>
</feature>
<sequence>MGSRLVPQPKSSGEVAASSENADEPREVPATGVCSRTEEAGEAAVSSGDANGTRCAGSRHGESVSHSSEYEDAVSDSGTEDQHAGDATEGELEELAASSEGGTSDTEYNPEDDMDVQVAADLILDHLVGYEEDDDDDSFEPDDEEGEEIEEGEEEDEDEYDDDEVLEDGRNDHLEDLSPETAPLDHVLADETRMKTAPSPFAAWLWNIARDQQGGTKKLNTWHMLTGRQQNLTGRGAFSAAERCQVAHRYLPNGGPDKVDFMRSRAYIGQFSQDGSMFVAGFQDRRIRVYQVDRGWALRKDINCKDLRWTVTDTALSPDQKFLVYSSITPTVHLVGIGPGDNGVESIANVNEIHEPLNFAGTGASRVFGLWSLQFSTDGREIVAGSSDSSLYLYDVEANRPTLKCKAHEDDVNAVAFADETSNVILSGSDDKLCKVWDRRVLKRDGKKGSPVGVLVGHVEGLTHIDSRGDGRYLITNAKDQCIKLWDMRKMVDAKTHADTPPAQYRQFRWDYRWMDYPGSGKNIRHPHDTSLMTYRGHKVLQTLIRAYFSPAHTTGQRYIYTGSYDGSIFIYDVLTGQVVSKMQYHVAAVRDCSWHPTLPMMTSSSWDGYIARWEPQTGPVGRRVSSIHDHGYDIDTLIEEGDDFN</sequence>
<feature type="region of interest" description="Disordered" evidence="5">
    <location>
        <begin position="1"/>
        <end position="162"/>
    </location>
</feature>
<evidence type="ECO:0000256" key="2">
    <source>
        <dbReference type="ARBA" id="ARBA00022737"/>
    </source>
</evidence>
<dbReference type="SUPFAM" id="SSF50978">
    <property type="entry name" value="WD40 repeat-like"/>
    <property type="match status" value="1"/>
</dbReference>
<evidence type="ECO:0000256" key="5">
    <source>
        <dbReference type="SAM" id="MobiDB-lite"/>
    </source>
</evidence>
<dbReference type="PROSITE" id="PS50294">
    <property type="entry name" value="WD_REPEATS_REGION"/>
    <property type="match status" value="2"/>
</dbReference>
<feature type="compositionally biased region" description="Acidic residues" evidence="5">
    <location>
        <begin position="130"/>
        <end position="162"/>
    </location>
</feature>
<organism evidence="6 7">
    <name type="scientific">Klebsormidium nitens</name>
    <name type="common">Green alga</name>
    <name type="synonym">Ulothrix nitens</name>
    <dbReference type="NCBI Taxonomy" id="105231"/>
    <lineage>
        <taxon>Eukaryota</taxon>
        <taxon>Viridiplantae</taxon>
        <taxon>Streptophyta</taxon>
        <taxon>Klebsormidiophyceae</taxon>
        <taxon>Klebsormidiales</taxon>
        <taxon>Klebsormidiaceae</taxon>
        <taxon>Klebsormidium</taxon>
    </lineage>
</organism>
<feature type="repeat" description="WD" evidence="4">
    <location>
        <begin position="455"/>
        <end position="496"/>
    </location>
</feature>
<dbReference type="GO" id="GO:0043161">
    <property type="term" value="P:proteasome-mediated ubiquitin-dependent protein catabolic process"/>
    <property type="evidence" value="ECO:0000318"/>
    <property type="project" value="GO_Central"/>
</dbReference>
<feature type="repeat" description="WD" evidence="4">
    <location>
        <begin position="405"/>
        <end position="438"/>
    </location>
</feature>
<dbReference type="OMA" id="GCLYTYD"/>
<dbReference type="OrthoDB" id="63070at2759"/>
<dbReference type="InterPro" id="IPR001680">
    <property type="entry name" value="WD40_rpt"/>
</dbReference>
<dbReference type="PANTHER" id="PTHR19847">
    <property type="entry name" value="DDB1- AND CUL4-ASSOCIATED FACTOR 11"/>
    <property type="match status" value="1"/>
</dbReference>
<dbReference type="InterPro" id="IPR036322">
    <property type="entry name" value="WD40_repeat_dom_sf"/>
</dbReference>
<dbReference type="STRING" id="105231.A0A1Y1I527"/>
<dbReference type="Pfam" id="PF00400">
    <property type="entry name" value="WD40"/>
    <property type="match status" value="5"/>
</dbReference>
<comment type="similarity">
    <text evidence="3">Belongs to the WD repeat LEC14B family.</text>
</comment>
<evidence type="ECO:0000256" key="4">
    <source>
        <dbReference type="PROSITE-ProRule" id="PRU00221"/>
    </source>
</evidence>
<dbReference type="InterPro" id="IPR051859">
    <property type="entry name" value="DCAF"/>
</dbReference>
<keyword evidence="2" id="KW-0677">Repeat</keyword>
<gene>
    <name evidence="6" type="ORF">KFL_001400120</name>
</gene>
<dbReference type="PROSITE" id="PS50082">
    <property type="entry name" value="WD_REPEATS_2"/>
    <property type="match status" value="4"/>
</dbReference>
<dbReference type="PANTHER" id="PTHR19847:SF7">
    <property type="entry name" value="DDB1- AND CUL4-ASSOCIATED FACTOR 11"/>
    <property type="match status" value="1"/>
</dbReference>
<evidence type="ECO:0000256" key="1">
    <source>
        <dbReference type="ARBA" id="ARBA00022574"/>
    </source>
</evidence>
<protein>
    <submittedName>
        <fullName evidence="6">WD40 repeat-containing protein</fullName>
    </submittedName>
</protein>
<dbReference type="FunFam" id="2.130.10.10:FF:000492">
    <property type="entry name" value="LEC14B homolog isoform X2"/>
    <property type="match status" value="1"/>
</dbReference>
<dbReference type="SMART" id="SM00320">
    <property type="entry name" value="WD40"/>
    <property type="match status" value="6"/>
</dbReference>
<dbReference type="Proteomes" id="UP000054558">
    <property type="component" value="Unassembled WGS sequence"/>
</dbReference>
<keyword evidence="1 4" id="KW-0853">WD repeat</keyword>
<name>A0A1Y1I527_KLENI</name>
<accession>A0A1Y1I527</accession>
<feature type="repeat" description="WD" evidence="4">
    <location>
        <begin position="583"/>
        <end position="624"/>
    </location>
</feature>
<dbReference type="GO" id="GO:0080008">
    <property type="term" value="C:Cul4-RING E3 ubiquitin ligase complex"/>
    <property type="evidence" value="ECO:0000318"/>
    <property type="project" value="GO_Central"/>
</dbReference>
<dbReference type="EMBL" id="DF237089">
    <property type="protein sequence ID" value="GAQ83228.1"/>
    <property type="molecule type" value="Genomic_DNA"/>
</dbReference>
<keyword evidence="7" id="KW-1185">Reference proteome</keyword>
<dbReference type="InterPro" id="IPR015943">
    <property type="entry name" value="WD40/YVTN_repeat-like_dom_sf"/>
</dbReference>
<dbReference type="Gene3D" id="2.130.10.10">
    <property type="entry name" value="YVTN repeat-like/Quinoprotein amine dehydrogenase"/>
    <property type="match status" value="2"/>
</dbReference>
<evidence type="ECO:0000313" key="6">
    <source>
        <dbReference type="EMBL" id="GAQ83228.1"/>
    </source>
</evidence>